<accession>A0AAN6ZN35</accession>
<sequence>MRFVQVIPILATLGGVTAQRPKDTPICDYYTTALFKNNTAENQYTLLTALVNTVVIGNYTQPNVGVSVPGILAKGTFDGTEVNLLPYFDGTRKSTNRGGDKGVSVNFLDGGGAEPLKKNKPADDEKSHQYFLLTHLYQFFGSLLGCTQQGMPGFDSYTGAASMFQVHRFMDLGPAELGYFVQQVALAASSFGVAEDDIKAVGTALNTLFGMRCAPPATAIKSQGNQLQAICVDKSCPLAMDAMCSKYDNPDNGGGTGSSASSMSMSMTVAPTGTTVAPTSTAATATDSVSTGGAAATGLGLSGVAALGFAALLL</sequence>
<dbReference type="InterPro" id="IPR012292">
    <property type="entry name" value="Globin/Proto"/>
</dbReference>
<gene>
    <name evidence="2" type="ORF">C8A04DRAFT_11904</name>
</gene>
<proteinExistence type="predicted"/>
<reference evidence="2" key="1">
    <citation type="journal article" date="2023" name="Mol. Phylogenet. Evol.">
        <title>Genome-scale phylogeny and comparative genomics of the fungal order Sordariales.</title>
        <authorList>
            <person name="Hensen N."/>
            <person name="Bonometti L."/>
            <person name="Westerberg I."/>
            <person name="Brannstrom I.O."/>
            <person name="Guillou S."/>
            <person name="Cros-Aarteil S."/>
            <person name="Calhoun S."/>
            <person name="Haridas S."/>
            <person name="Kuo A."/>
            <person name="Mondo S."/>
            <person name="Pangilinan J."/>
            <person name="Riley R."/>
            <person name="LaButti K."/>
            <person name="Andreopoulos B."/>
            <person name="Lipzen A."/>
            <person name="Chen C."/>
            <person name="Yan M."/>
            <person name="Daum C."/>
            <person name="Ng V."/>
            <person name="Clum A."/>
            <person name="Steindorff A."/>
            <person name="Ohm R.A."/>
            <person name="Martin F."/>
            <person name="Silar P."/>
            <person name="Natvig D.O."/>
            <person name="Lalanne C."/>
            <person name="Gautier V."/>
            <person name="Ament-Velasquez S.L."/>
            <person name="Kruys A."/>
            <person name="Hutchinson M.I."/>
            <person name="Powell A.J."/>
            <person name="Barry K."/>
            <person name="Miller A.N."/>
            <person name="Grigoriev I.V."/>
            <person name="Debuchy R."/>
            <person name="Gladieux P."/>
            <person name="Hiltunen Thoren M."/>
            <person name="Johannesson H."/>
        </authorList>
    </citation>
    <scope>NUCLEOTIDE SEQUENCE</scope>
    <source>
        <strain evidence="2">CBS 141.50</strain>
    </source>
</reference>
<keyword evidence="1" id="KW-0732">Signal</keyword>
<dbReference type="AlphaFoldDB" id="A0AAN6ZN35"/>
<evidence type="ECO:0000313" key="2">
    <source>
        <dbReference type="EMBL" id="KAK4144008.1"/>
    </source>
</evidence>
<dbReference type="Gene3D" id="1.10.490.10">
    <property type="entry name" value="Globins"/>
    <property type="match status" value="1"/>
</dbReference>
<organism evidence="2 3">
    <name type="scientific">Dichotomopilus funicola</name>
    <dbReference type="NCBI Taxonomy" id="1934379"/>
    <lineage>
        <taxon>Eukaryota</taxon>
        <taxon>Fungi</taxon>
        <taxon>Dikarya</taxon>
        <taxon>Ascomycota</taxon>
        <taxon>Pezizomycotina</taxon>
        <taxon>Sordariomycetes</taxon>
        <taxon>Sordariomycetidae</taxon>
        <taxon>Sordariales</taxon>
        <taxon>Chaetomiaceae</taxon>
        <taxon>Dichotomopilus</taxon>
    </lineage>
</organism>
<name>A0AAN6ZN35_9PEZI</name>
<dbReference type="GO" id="GO:0020037">
    <property type="term" value="F:heme binding"/>
    <property type="evidence" value="ECO:0007669"/>
    <property type="project" value="InterPro"/>
</dbReference>
<feature type="signal peptide" evidence="1">
    <location>
        <begin position="1"/>
        <end position="18"/>
    </location>
</feature>
<dbReference type="GeneID" id="87813750"/>
<evidence type="ECO:0000313" key="3">
    <source>
        <dbReference type="Proteomes" id="UP001302676"/>
    </source>
</evidence>
<keyword evidence="3" id="KW-1185">Reference proteome</keyword>
<dbReference type="Proteomes" id="UP001302676">
    <property type="component" value="Unassembled WGS sequence"/>
</dbReference>
<dbReference type="GO" id="GO:0019825">
    <property type="term" value="F:oxygen binding"/>
    <property type="evidence" value="ECO:0007669"/>
    <property type="project" value="InterPro"/>
</dbReference>
<reference evidence="2" key="2">
    <citation type="submission" date="2023-05" db="EMBL/GenBank/DDBJ databases">
        <authorList>
            <consortium name="Lawrence Berkeley National Laboratory"/>
            <person name="Steindorff A."/>
            <person name="Hensen N."/>
            <person name="Bonometti L."/>
            <person name="Westerberg I."/>
            <person name="Brannstrom I.O."/>
            <person name="Guillou S."/>
            <person name="Cros-Aarteil S."/>
            <person name="Calhoun S."/>
            <person name="Haridas S."/>
            <person name="Kuo A."/>
            <person name="Mondo S."/>
            <person name="Pangilinan J."/>
            <person name="Riley R."/>
            <person name="Labutti K."/>
            <person name="Andreopoulos B."/>
            <person name="Lipzen A."/>
            <person name="Chen C."/>
            <person name="Yanf M."/>
            <person name="Daum C."/>
            <person name="Ng V."/>
            <person name="Clum A."/>
            <person name="Ohm R."/>
            <person name="Martin F."/>
            <person name="Silar P."/>
            <person name="Natvig D."/>
            <person name="Lalanne C."/>
            <person name="Gautier V."/>
            <person name="Ament-Velasquez S.L."/>
            <person name="Kruys A."/>
            <person name="Hutchinson M.I."/>
            <person name="Powell A.J."/>
            <person name="Barry K."/>
            <person name="Miller A.N."/>
            <person name="Grigoriev I.V."/>
            <person name="Debuchy R."/>
            <person name="Gladieux P."/>
            <person name="Thoren M.H."/>
            <person name="Johannesson H."/>
        </authorList>
    </citation>
    <scope>NUCLEOTIDE SEQUENCE</scope>
    <source>
        <strain evidence="2">CBS 141.50</strain>
    </source>
</reference>
<protein>
    <submittedName>
        <fullName evidence="2">Uncharacterized protein</fullName>
    </submittedName>
</protein>
<dbReference type="EMBL" id="MU853581">
    <property type="protein sequence ID" value="KAK4144008.1"/>
    <property type="molecule type" value="Genomic_DNA"/>
</dbReference>
<dbReference type="RefSeq" id="XP_062637379.1">
    <property type="nucleotide sequence ID" value="XM_062777137.1"/>
</dbReference>
<evidence type="ECO:0000256" key="1">
    <source>
        <dbReference type="SAM" id="SignalP"/>
    </source>
</evidence>
<feature type="chain" id="PRO_5042842244" evidence="1">
    <location>
        <begin position="19"/>
        <end position="314"/>
    </location>
</feature>
<comment type="caution">
    <text evidence="2">The sequence shown here is derived from an EMBL/GenBank/DDBJ whole genome shotgun (WGS) entry which is preliminary data.</text>
</comment>